<reference evidence="4" key="2">
    <citation type="submission" date="2019-10" db="EMBL/GenBank/DDBJ databases">
        <authorList>
            <consortium name="NCBI Genome Project"/>
        </authorList>
    </citation>
    <scope>NUCLEOTIDE SEQUENCE</scope>
    <source>
        <strain evidence="4">NI907</strain>
    </source>
</reference>
<gene>
    <name evidence="4" type="ORF">PgNI_02221</name>
</gene>
<dbReference type="KEGG" id="pgri:PgNI_02221"/>
<dbReference type="AlphaFoldDB" id="A0A6P8BH05"/>
<dbReference type="InterPro" id="IPR023213">
    <property type="entry name" value="CAT-like_dom_sf"/>
</dbReference>
<dbReference type="Gene3D" id="3.30.559.10">
    <property type="entry name" value="Chloramphenicol acetyltransferase-like domain"/>
    <property type="match status" value="2"/>
</dbReference>
<keyword evidence="2" id="KW-0808">Transferase</keyword>
<evidence type="ECO:0008006" key="5">
    <source>
        <dbReference type="Google" id="ProtNLM"/>
    </source>
</evidence>
<evidence type="ECO:0000313" key="3">
    <source>
        <dbReference type="Proteomes" id="UP000515153"/>
    </source>
</evidence>
<name>A0A6P8BH05_PYRGI</name>
<sequence>MDSANPSKIRVVSTQRIFPQEPSSELTTTRLSIIDNTVARFALTAAVWFYDKPNRPLREHVFPTLRQSLARTLNDYRHFTGQLRWATADEVRHTAVPRHLGRLVAEYGTSDDLGVELVTAEYEASVADVVIDRRDPAQICGKDGDRLHIWDATDLPQNDFLPANKVALSSLGTIGGIPSVAIQLTAFRCGGFSVGIKMAHPLADAIGLIWFMRNWAAFCRAAILSSGTDGQTEPSSFTPPPPPLFDPDRIETLAGLVAPKDTTTETKPDQDKIVTARALPMHRHDWWDFSAPGYPDWARASSEVTMPPPSAVIDTFTLSPSQQPPWQSWDMAAPVTRVQILFPASSVAILKATAEKAVEANAVGTAPPRISRLDAVLAHIWVLINRARYPSSKGAPEYDNRNGNEEQAEEVYLNMTLGLRSRFSPPLPDNFAGSPLLVAHIKQSASRLAQSSSPTEATLGEVAASIREMIGKFTPKAVAAHVYDAAHEVSPQRLWQAFVGRRHTLATSWQGLETYSLDFCGEGGGGVAARNVQAIMPNMDGLVHVIDVDGTGGALDVSVCLEKGAMERLLKDPMLRAQKIKESEWSCHTRTKSVLDHNTRQPRFARTVRTLLRPGHKRILPVPRRRVGLLGLLKGNPMAGLDGHLGQIIAQVPHGLGQPRNRRVDYAVPSRSDEEHREAQASAVGRLGQVLAVRVKVAIVVIGALEAVLLELGNQPLECGLVLGEKSRLERHVGRLGRRATEPAANLAHHRREGRLAVSFGVAGTVEGLDGVGNVCAKLRGAGLGLLVVEGHIIPLGVGELVLRVDFAVRQAGEKFDALTEDGVRHRQAADADALFRLHGGKGPHEPRAPVVADPDRLVAAQVREQRQHVRDVVLEGVRLVALGHAGAAVAAGVGGDGVEAKAAEGEELGLPRLAVGGPAVNEDHEGTIGGAGGPVKGGLVAAVVECVFAEWRGQV</sequence>
<evidence type="ECO:0000256" key="2">
    <source>
        <dbReference type="ARBA" id="ARBA00022679"/>
    </source>
</evidence>
<dbReference type="Pfam" id="PF02458">
    <property type="entry name" value="Transferase"/>
    <property type="match status" value="3"/>
</dbReference>
<dbReference type="RefSeq" id="XP_030986480.1">
    <property type="nucleotide sequence ID" value="XM_031122288.1"/>
</dbReference>
<proteinExistence type="inferred from homology"/>
<dbReference type="PANTHER" id="PTHR31623">
    <property type="entry name" value="F21J9.9"/>
    <property type="match status" value="1"/>
</dbReference>
<reference evidence="4" key="3">
    <citation type="submission" date="2025-08" db="UniProtKB">
        <authorList>
            <consortium name="RefSeq"/>
        </authorList>
    </citation>
    <scope>IDENTIFICATION</scope>
    <source>
        <strain evidence="4">NI907</strain>
    </source>
</reference>
<dbReference type="Proteomes" id="UP000515153">
    <property type="component" value="Unplaced"/>
</dbReference>
<dbReference type="PANTHER" id="PTHR31623:SF17">
    <property type="entry name" value="F21J9.9"/>
    <property type="match status" value="1"/>
</dbReference>
<dbReference type="GeneID" id="41957200"/>
<keyword evidence="3" id="KW-1185">Reference proteome</keyword>
<reference evidence="4" key="1">
    <citation type="journal article" date="2019" name="Mol. Biol. Evol.">
        <title>Blast fungal genomes show frequent chromosomal changes, gene gains and losses, and effector gene turnover.</title>
        <authorList>
            <person name="Gomez Luciano L.B."/>
            <person name="Jason Tsai I."/>
            <person name="Chuma I."/>
            <person name="Tosa Y."/>
            <person name="Chen Y.H."/>
            <person name="Li J.Y."/>
            <person name="Li M.Y."/>
            <person name="Jade Lu M.Y."/>
            <person name="Nakayashiki H."/>
            <person name="Li W.H."/>
        </authorList>
    </citation>
    <scope>NUCLEOTIDE SEQUENCE</scope>
    <source>
        <strain evidence="4">NI907</strain>
    </source>
</reference>
<dbReference type="GO" id="GO:0016740">
    <property type="term" value="F:transferase activity"/>
    <property type="evidence" value="ECO:0007669"/>
    <property type="project" value="UniProtKB-KW"/>
</dbReference>
<protein>
    <recommendedName>
        <fullName evidence="5">Transferase family protein</fullName>
    </recommendedName>
</protein>
<organism evidence="3 4">
    <name type="scientific">Pyricularia grisea</name>
    <name type="common">Crabgrass-specific blast fungus</name>
    <name type="synonym">Magnaporthe grisea</name>
    <dbReference type="NCBI Taxonomy" id="148305"/>
    <lineage>
        <taxon>Eukaryota</taxon>
        <taxon>Fungi</taxon>
        <taxon>Dikarya</taxon>
        <taxon>Ascomycota</taxon>
        <taxon>Pezizomycotina</taxon>
        <taxon>Sordariomycetes</taxon>
        <taxon>Sordariomycetidae</taxon>
        <taxon>Magnaporthales</taxon>
        <taxon>Pyriculariaceae</taxon>
        <taxon>Pyricularia</taxon>
    </lineage>
</organism>
<comment type="similarity">
    <text evidence="1">Belongs to the plant acyltransferase family.</text>
</comment>
<evidence type="ECO:0000313" key="4">
    <source>
        <dbReference type="RefSeq" id="XP_030986480.1"/>
    </source>
</evidence>
<accession>A0A6P8BH05</accession>
<evidence type="ECO:0000256" key="1">
    <source>
        <dbReference type="ARBA" id="ARBA00009861"/>
    </source>
</evidence>